<keyword evidence="2" id="KW-1185">Reference proteome</keyword>
<gene>
    <name evidence="1" type="ORF">CLUMA_CG005543</name>
</gene>
<name>A0A1J1HV95_9DIPT</name>
<dbReference type="Proteomes" id="UP000183832">
    <property type="component" value="Unassembled WGS sequence"/>
</dbReference>
<organism evidence="1 2">
    <name type="scientific">Clunio marinus</name>
    <dbReference type="NCBI Taxonomy" id="568069"/>
    <lineage>
        <taxon>Eukaryota</taxon>
        <taxon>Metazoa</taxon>
        <taxon>Ecdysozoa</taxon>
        <taxon>Arthropoda</taxon>
        <taxon>Hexapoda</taxon>
        <taxon>Insecta</taxon>
        <taxon>Pterygota</taxon>
        <taxon>Neoptera</taxon>
        <taxon>Endopterygota</taxon>
        <taxon>Diptera</taxon>
        <taxon>Nematocera</taxon>
        <taxon>Chironomoidea</taxon>
        <taxon>Chironomidae</taxon>
        <taxon>Clunio</taxon>
    </lineage>
</organism>
<reference evidence="1 2" key="1">
    <citation type="submission" date="2015-04" db="EMBL/GenBank/DDBJ databases">
        <authorList>
            <person name="Syromyatnikov M.Y."/>
            <person name="Popov V.N."/>
        </authorList>
    </citation>
    <scope>NUCLEOTIDE SEQUENCE [LARGE SCALE GENOMIC DNA]</scope>
</reference>
<proteinExistence type="predicted"/>
<dbReference type="AlphaFoldDB" id="A0A1J1HV95"/>
<protein>
    <submittedName>
        <fullName evidence="1">CLUMA_CG005543, isoform A</fullName>
    </submittedName>
</protein>
<evidence type="ECO:0000313" key="1">
    <source>
        <dbReference type="EMBL" id="CRK91923.1"/>
    </source>
</evidence>
<accession>A0A1J1HV95</accession>
<sequence length="60" mass="7036">MTWKSKQFIVEFLIAGHGVSTQTHEQTPHGIFFLKNCHEKMFIDLATKAQYSNFQEKLLH</sequence>
<evidence type="ECO:0000313" key="2">
    <source>
        <dbReference type="Proteomes" id="UP000183832"/>
    </source>
</evidence>
<dbReference type="EMBL" id="CVRI01000021">
    <property type="protein sequence ID" value="CRK91923.1"/>
    <property type="molecule type" value="Genomic_DNA"/>
</dbReference>